<dbReference type="Proteomes" id="UP000321168">
    <property type="component" value="Unassembled WGS sequence"/>
</dbReference>
<evidence type="ECO:0000256" key="1">
    <source>
        <dbReference type="SAM" id="SignalP"/>
    </source>
</evidence>
<comment type="caution">
    <text evidence="2">The sequence shown here is derived from an EMBL/GenBank/DDBJ whole genome shotgun (WGS) entry which is preliminary data.</text>
</comment>
<dbReference type="RefSeq" id="WP_147014666.1">
    <property type="nucleotide sequence ID" value="NZ_VORB01000006.1"/>
</dbReference>
<proteinExistence type="predicted"/>
<dbReference type="EMBL" id="VORB01000006">
    <property type="protein sequence ID" value="TXC78639.1"/>
    <property type="molecule type" value="Genomic_DNA"/>
</dbReference>
<dbReference type="OrthoDB" id="5562884at2"/>
<gene>
    <name evidence="2" type="ORF">FRX97_07945</name>
</gene>
<name>A0A5C6V0E0_9FLAO</name>
<feature type="signal peptide" evidence="1">
    <location>
        <begin position="1"/>
        <end position="18"/>
    </location>
</feature>
<evidence type="ECO:0008006" key="4">
    <source>
        <dbReference type="Google" id="ProtNLM"/>
    </source>
</evidence>
<sequence length="264" mass="29262">MRKLLILSSLLYSSLTHGQFLLDGFKSNSGEFTVAASSGVQHFKRFYAAPGKVGVKRSTQINSLYFSGNLTNFLRIAGSLPHFRVIKSDVSSFQDATVQAQLISPYSLWGLRPYFIYTYSQPLSSYATETATAIGQQAFVRGYGGGLQWTGKQYFAALSYQAQDKNPPTPSANQYHFRGGYFQNAWFYSLTLEIQKAIGGSDYRDGSRQPFTTLGADYTKLSTTVYKRITNQFGISANIGQVISGRNVGQSTELFIGLVWNSKI</sequence>
<evidence type="ECO:0000313" key="3">
    <source>
        <dbReference type="Proteomes" id="UP000321168"/>
    </source>
</evidence>
<organism evidence="2 3">
    <name type="scientific">Luteibaculum oceani</name>
    <dbReference type="NCBI Taxonomy" id="1294296"/>
    <lineage>
        <taxon>Bacteria</taxon>
        <taxon>Pseudomonadati</taxon>
        <taxon>Bacteroidota</taxon>
        <taxon>Flavobacteriia</taxon>
        <taxon>Flavobacteriales</taxon>
        <taxon>Luteibaculaceae</taxon>
        <taxon>Luteibaculum</taxon>
    </lineage>
</organism>
<protein>
    <recommendedName>
        <fullName evidence="4">Transporter</fullName>
    </recommendedName>
</protein>
<keyword evidence="1" id="KW-0732">Signal</keyword>
<dbReference type="AlphaFoldDB" id="A0A5C6V0E0"/>
<accession>A0A5C6V0E0</accession>
<reference evidence="2 3" key="1">
    <citation type="submission" date="2019-08" db="EMBL/GenBank/DDBJ databases">
        <title>Genome of Luteibaculum oceani JCM 18817.</title>
        <authorList>
            <person name="Bowman J.P."/>
        </authorList>
    </citation>
    <scope>NUCLEOTIDE SEQUENCE [LARGE SCALE GENOMIC DNA]</scope>
    <source>
        <strain evidence="2 3">JCM 18817</strain>
    </source>
</reference>
<feature type="chain" id="PRO_5022973308" description="Transporter" evidence="1">
    <location>
        <begin position="19"/>
        <end position="264"/>
    </location>
</feature>
<keyword evidence="3" id="KW-1185">Reference proteome</keyword>
<evidence type="ECO:0000313" key="2">
    <source>
        <dbReference type="EMBL" id="TXC78639.1"/>
    </source>
</evidence>